<sequence>MEIGAIIHPLLYVDSGAVIINKPPNLVCQLGEEGQSQNNRGSDHGDFKSLLTDIQETLGLKEFPYPLHRLDKLTTGTLAVALNRQTARDISQQLQARTLDKTYLAIVRGGGRSFTERSGVISNYLICDAEGTVSVTKNSEWPKTRSQKDRPKWLSKSETHWELVNSSPSLPLSLMKLTLRTGLKHQLRVHMAQTLQAPILGDRRYASAKISKKITEIVNIPQDTLFLHASSLSFNRYFPKQTRIKVVAPLPGYFTKLCAKIGIQIPIEYTRIGVWKDDVEVKNVIQDFLNQQSSQASPIVDTAAEPTAELT</sequence>
<comment type="caution">
    <text evidence="3">The sequence shown here is derived from an EMBL/GenBank/DDBJ whole genome shotgun (WGS) entry which is preliminary data.</text>
</comment>
<keyword evidence="4" id="KW-1185">Reference proteome</keyword>
<dbReference type="PANTHER" id="PTHR21600">
    <property type="entry name" value="MITOCHONDRIAL RNA PSEUDOURIDINE SYNTHASE"/>
    <property type="match status" value="1"/>
</dbReference>
<dbReference type="CDD" id="cd02869">
    <property type="entry name" value="PseudoU_synth_RluA_like"/>
    <property type="match status" value="1"/>
</dbReference>
<comment type="similarity">
    <text evidence="1">Belongs to the pseudouridine synthase RluA family.</text>
</comment>
<gene>
    <name evidence="3" type="ORF">QCA50_019893</name>
</gene>
<dbReference type="AlphaFoldDB" id="A0AAW0FGC6"/>
<feature type="domain" description="Pseudouridine synthase RsuA/RluA-like" evidence="2">
    <location>
        <begin position="18"/>
        <end position="193"/>
    </location>
</feature>
<dbReference type="InterPro" id="IPR050188">
    <property type="entry name" value="RluA_PseudoU_synthase"/>
</dbReference>
<dbReference type="GO" id="GO:0009982">
    <property type="term" value="F:pseudouridine synthase activity"/>
    <property type="evidence" value="ECO:0007669"/>
    <property type="project" value="InterPro"/>
</dbReference>
<dbReference type="GO" id="GO:0000455">
    <property type="term" value="P:enzyme-directed rRNA pseudouridine synthesis"/>
    <property type="evidence" value="ECO:0007669"/>
    <property type="project" value="TreeGrafter"/>
</dbReference>
<dbReference type="EMBL" id="JASBNA010000094">
    <property type="protein sequence ID" value="KAK7677184.1"/>
    <property type="molecule type" value="Genomic_DNA"/>
</dbReference>
<dbReference type="SUPFAM" id="SSF55120">
    <property type="entry name" value="Pseudouridine synthase"/>
    <property type="match status" value="1"/>
</dbReference>
<name>A0AAW0FGC6_9APHY</name>
<dbReference type="GO" id="GO:0003723">
    <property type="term" value="F:RNA binding"/>
    <property type="evidence" value="ECO:0007669"/>
    <property type="project" value="InterPro"/>
</dbReference>
<dbReference type="InterPro" id="IPR006145">
    <property type="entry name" value="PsdUridine_synth_RsuA/RluA"/>
</dbReference>
<protein>
    <recommendedName>
        <fullName evidence="2">Pseudouridine synthase RsuA/RluA-like domain-containing protein</fullName>
    </recommendedName>
</protein>
<proteinExistence type="inferred from homology"/>
<evidence type="ECO:0000256" key="1">
    <source>
        <dbReference type="ARBA" id="ARBA00010876"/>
    </source>
</evidence>
<evidence type="ECO:0000313" key="3">
    <source>
        <dbReference type="EMBL" id="KAK7677184.1"/>
    </source>
</evidence>
<dbReference type="Pfam" id="PF00849">
    <property type="entry name" value="PseudoU_synth_2"/>
    <property type="match status" value="1"/>
</dbReference>
<evidence type="ECO:0000259" key="2">
    <source>
        <dbReference type="Pfam" id="PF00849"/>
    </source>
</evidence>
<reference evidence="3 4" key="1">
    <citation type="submission" date="2022-09" db="EMBL/GenBank/DDBJ databases">
        <authorList>
            <person name="Palmer J.M."/>
        </authorList>
    </citation>
    <scope>NUCLEOTIDE SEQUENCE [LARGE SCALE GENOMIC DNA]</scope>
    <source>
        <strain evidence="3 4">DSM 7382</strain>
    </source>
</reference>
<dbReference type="InterPro" id="IPR020103">
    <property type="entry name" value="PsdUridine_synth_cat_dom_sf"/>
</dbReference>
<dbReference type="PANTHER" id="PTHR21600:SF87">
    <property type="entry name" value="RNA PSEUDOURIDYLATE SYNTHASE DOMAIN-CONTAINING PROTEIN 1"/>
    <property type="match status" value="1"/>
</dbReference>
<dbReference type="Proteomes" id="UP001385951">
    <property type="component" value="Unassembled WGS sequence"/>
</dbReference>
<dbReference type="Gene3D" id="3.30.2350.10">
    <property type="entry name" value="Pseudouridine synthase"/>
    <property type="match status" value="1"/>
</dbReference>
<evidence type="ECO:0000313" key="4">
    <source>
        <dbReference type="Proteomes" id="UP001385951"/>
    </source>
</evidence>
<accession>A0AAW0FGC6</accession>
<organism evidence="3 4">
    <name type="scientific">Cerrena zonata</name>
    <dbReference type="NCBI Taxonomy" id="2478898"/>
    <lineage>
        <taxon>Eukaryota</taxon>
        <taxon>Fungi</taxon>
        <taxon>Dikarya</taxon>
        <taxon>Basidiomycota</taxon>
        <taxon>Agaricomycotina</taxon>
        <taxon>Agaricomycetes</taxon>
        <taxon>Polyporales</taxon>
        <taxon>Cerrenaceae</taxon>
        <taxon>Cerrena</taxon>
    </lineage>
</organism>